<dbReference type="PANTHER" id="PTHR33639">
    <property type="entry name" value="THIOL-DISULFIDE OXIDOREDUCTASE DCC"/>
    <property type="match status" value="1"/>
</dbReference>
<dbReference type="PANTHER" id="PTHR33639:SF2">
    <property type="entry name" value="DUF393 DOMAIN-CONTAINING PROTEIN"/>
    <property type="match status" value="1"/>
</dbReference>
<dbReference type="InterPro" id="IPR007263">
    <property type="entry name" value="DCC1-like"/>
</dbReference>
<reference evidence="1" key="1">
    <citation type="submission" date="2019-10" db="EMBL/GenBank/DDBJ databases">
        <title>Draft genome sequece of Microseira wollei NIES-4236.</title>
        <authorList>
            <person name="Yamaguchi H."/>
            <person name="Suzuki S."/>
            <person name="Kawachi M."/>
        </authorList>
    </citation>
    <scope>NUCLEOTIDE SEQUENCE</scope>
    <source>
        <strain evidence="1">NIES-4236</strain>
    </source>
</reference>
<dbReference type="EMBL" id="BLAY01000275">
    <property type="protein sequence ID" value="GET43963.1"/>
    <property type="molecule type" value="Genomic_DNA"/>
</dbReference>
<dbReference type="AlphaFoldDB" id="A0AAV3XQI3"/>
<proteinExistence type="predicted"/>
<evidence type="ECO:0000313" key="2">
    <source>
        <dbReference type="Proteomes" id="UP001050975"/>
    </source>
</evidence>
<protein>
    <recommendedName>
        <fullName evidence="3">Thiol-disulfide oxidoreductase DCC</fullName>
    </recommendedName>
</protein>
<sequence length="144" mass="16297">MTYYVIYDGNCNLCVSLVQVLEKLDQGKLFLYAPMQDKDTLSNFGITPQDCEMGMILIDANHPQRRWQGSDAAEEIGRLLPAGDIFVTAYRALPGVKWVGDRAYEQIRDNRYTLFGKRDSIYQPAYPIGCKAVSNFADDTSNQQ</sequence>
<dbReference type="InterPro" id="IPR052927">
    <property type="entry name" value="DCC_oxidoreductase"/>
</dbReference>
<dbReference type="Pfam" id="PF04134">
    <property type="entry name" value="DCC1-like"/>
    <property type="match status" value="1"/>
</dbReference>
<dbReference type="Proteomes" id="UP001050975">
    <property type="component" value="Unassembled WGS sequence"/>
</dbReference>
<evidence type="ECO:0000313" key="1">
    <source>
        <dbReference type="EMBL" id="GET43963.1"/>
    </source>
</evidence>
<gene>
    <name evidence="1" type="ORF">MiSe_87890</name>
</gene>
<dbReference type="GO" id="GO:0015035">
    <property type="term" value="F:protein-disulfide reductase activity"/>
    <property type="evidence" value="ECO:0007669"/>
    <property type="project" value="InterPro"/>
</dbReference>
<dbReference type="RefSeq" id="WP_226593312.1">
    <property type="nucleotide sequence ID" value="NZ_BLAY01000275.1"/>
</dbReference>
<name>A0AAV3XQI3_9CYAN</name>
<comment type="caution">
    <text evidence="1">The sequence shown here is derived from an EMBL/GenBank/DDBJ whole genome shotgun (WGS) entry which is preliminary data.</text>
</comment>
<organism evidence="1 2">
    <name type="scientific">Microseira wollei NIES-4236</name>
    <dbReference type="NCBI Taxonomy" id="2530354"/>
    <lineage>
        <taxon>Bacteria</taxon>
        <taxon>Bacillati</taxon>
        <taxon>Cyanobacteriota</taxon>
        <taxon>Cyanophyceae</taxon>
        <taxon>Oscillatoriophycideae</taxon>
        <taxon>Aerosakkonematales</taxon>
        <taxon>Aerosakkonemataceae</taxon>
        <taxon>Microseira</taxon>
    </lineage>
</organism>
<accession>A0AAV3XQI3</accession>
<evidence type="ECO:0008006" key="3">
    <source>
        <dbReference type="Google" id="ProtNLM"/>
    </source>
</evidence>
<keyword evidence="2" id="KW-1185">Reference proteome</keyword>